<organism evidence="2 3">
    <name type="scientific">Comamonas nitrativorans</name>
    <dbReference type="NCBI Taxonomy" id="108437"/>
    <lineage>
        <taxon>Bacteria</taxon>
        <taxon>Pseudomonadati</taxon>
        <taxon>Pseudomonadota</taxon>
        <taxon>Betaproteobacteria</taxon>
        <taxon>Burkholderiales</taxon>
        <taxon>Comamonadaceae</taxon>
        <taxon>Comamonas</taxon>
    </lineage>
</organism>
<gene>
    <name evidence="2" type="ORF">ACFO3A_03200</name>
</gene>
<protein>
    <submittedName>
        <fullName evidence="2">Uncharacterized protein</fullName>
    </submittedName>
</protein>
<accession>A0ABV9GUL7</accession>
<keyword evidence="3" id="KW-1185">Reference proteome</keyword>
<dbReference type="RefSeq" id="WP_377723940.1">
    <property type="nucleotide sequence ID" value="NZ_JBHSEW010000002.1"/>
</dbReference>
<sequence>MKLHKIMKKSTFVISLLFIHIFTPVQALEVPESVIEKYVQMKLPKSIAGVNISSAKIKLLNADAKLCAVARPKIIPKDIPFCATLTPTWRQETASLLGFNMQLDSLDATGLSEKYIENTKKLVNQTILPSLDGIEIYKADNFIGKRVSDIKIKPGKIDLVF</sequence>
<feature type="signal peptide" evidence="1">
    <location>
        <begin position="1"/>
        <end position="27"/>
    </location>
</feature>
<dbReference type="Proteomes" id="UP001595967">
    <property type="component" value="Unassembled WGS sequence"/>
</dbReference>
<comment type="caution">
    <text evidence="2">The sequence shown here is derived from an EMBL/GenBank/DDBJ whole genome shotgun (WGS) entry which is preliminary data.</text>
</comment>
<evidence type="ECO:0000313" key="2">
    <source>
        <dbReference type="EMBL" id="MFC4621219.1"/>
    </source>
</evidence>
<proteinExistence type="predicted"/>
<evidence type="ECO:0000313" key="3">
    <source>
        <dbReference type="Proteomes" id="UP001595967"/>
    </source>
</evidence>
<name>A0ABV9GUL7_9BURK</name>
<feature type="chain" id="PRO_5045495839" evidence="1">
    <location>
        <begin position="28"/>
        <end position="161"/>
    </location>
</feature>
<reference evidence="3" key="1">
    <citation type="journal article" date="2019" name="Int. J. Syst. Evol. Microbiol.">
        <title>The Global Catalogue of Microorganisms (GCM) 10K type strain sequencing project: providing services to taxonomists for standard genome sequencing and annotation.</title>
        <authorList>
            <consortium name="The Broad Institute Genomics Platform"/>
            <consortium name="The Broad Institute Genome Sequencing Center for Infectious Disease"/>
            <person name="Wu L."/>
            <person name="Ma J."/>
        </authorList>
    </citation>
    <scope>NUCLEOTIDE SEQUENCE [LARGE SCALE GENOMIC DNA]</scope>
    <source>
        <strain evidence="3">JCM 11650</strain>
    </source>
</reference>
<evidence type="ECO:0000256" key="1">
    <source>
        <dbReference type="SAM" id="SignalP"/>
    </source>
</evidence>
<keyword evidence="1" id="KW-0732">Signal</keyword>
<dbReference type="EMBL" id="JBHSEW010000002">
    <property type="protein sequence ID" value="MFC4621219.1"/>
    <property type="molecule type" value="Genomic_DNA"/>
</dbReference>